<dbReference type="AlphaFoldDB" id="Q69VA7"/>
<sequence length="222" mass="24032">MATARGRAVCGVGDGKLLRGFVVAEQEEENPVAAGGAPTRWRPSRRRGGTRPEADVEAAACGPGRRRGSRGGAEATCGGERGTHQRGGGRGGRGRRGAPRCRTSPTLARRPPVQLDLCPCGRHLDAAHRRPSRAARSASTRADPCAVRAETVRPPTRHRPSPALARRPSARPRLRSVDARERERGRGEEEKDDMIEYERGEIRSTVIVQGFVPFPQNNIEST</sequence>
<evidence type="ECO:0000313" key="2">
    <source>
        <dbReference type="EMBL" id="BAD30526.1"/>
    </source>
</evidence>
<evidence type="ECO:0000256" key="1">
    <source>
        <dbReference type="SAM" id="MobiDB-lite"/>
    </source>
</evidence>
<gene>
    <name evidence="2" type="ORF">P0022E03.1</name>
</gene>
<reference evidence="3" key="1">
    <citation type="journal article" date="2005" name="Nature">
        <title>The map-based sequence of the rice genome.</title>
        <authorList>
            <consortium name="International rice genome sequencing project (IRGSP)"/>
            <person name="Matsumoto T."/>
            <person name="Wu J."/>
            <person name="Kanamori H."/>
            <person name="Katayose Y."/>
            <person name="Fujisawa M."/>
            <person name="Namiki N."/>
            <person name="Mizuno H."/>
            <person name="Yamamoto K."/>
            <person name="Antonio B.A."/>
            <person name="Baba T."/>
            <person name="Sakata K."/>
            <person name="Nagamura Y."/>
            <person name="Aoki H."/>
            <person name="Arikawa K."/>
            <person name="Arita K."/>
            <person name="Bito T."/>
            <person name="Chiden Y."/>
            <person name="Fujitsuka N."/>
            <person name="Fukunaka R."/>
            <person name="Hamada M."/>
            <person name="Harada C."/>
            <person name="Hayashi A."/>
            <person name="Hijishita S."/>
            <person name="Honda M."/>
            <person name="Hosokawa S."/>
            <person name="Ichikawa Y."/>
            <person name="Idonuma A."/>
            <person name="Iijima M."/>
            <person name="Ikeda M."/>
            <person name="Ikeno M."/>
            <person name="Ito K."/>
            <person name="Ito S."/>
            <person name="Ito T."/>
            <person name="Ito Y."/>
            <person name="Ito Y."/>
            <person name="Iwabuchi A."/>
            <person name="Kamiya K."/>
            <person name="Karasawa W."/>
            <person name="Kurita K."/>
            <person name="Katagiri S."/>
            <person name="Kikuta A."/>
            <person name="Kobayashi H."/>
            <person name="Kobayashi N."/>
            <person name="Machita K."/>
            <person name="Maehara T."/>
            <person name="Masukawa M."/>
            <person name="Mizubayashi T."/>
            <person name="Mukai Y."/>
            <person name="Nagasaki H."/>
            <person name="Nagata Y."/>
            <person name="Naito S."/>
            <person name="Nakashima M."/>
            <person name="Nakama Y."/>
            <person name="Nakamichi Y."/>
            <person name="Nakamura M."/>
            <person name="Meguro A."/>
            <person name="Negishi M."/>
            <person name="Ohta I."/>
            <person name="Ohta T."/>
            <person name="Okamoto M."/>
            <person name="Ono N."/>
            <person name="Saji S."/>
            <person name="Sakaguchi M."/>
            <person name="Sakai K."/>
            <person name="Shibata M."/>
            <person name="Shimokawa T."/>
            <person name="Song J."/>
            <person name="Takazaki Y."/>
            <person name="Terasawa K."/>
            <person name="Tsugane M."/>
            <person name="Tsuji K."/>
            <person name="Ueda S."/>
            <person name="Waki K."/>
            <person name="Yamagata H."/>
            <person name="Yamamoto M."/>
            <person name="Yamamoto S."/>
            <person name="Yamane H."/>
            <person name="Yoshiki S."/>
            <person name="Yoshihara R."/>
            <person name="Yukawa K."/>
            <person name="Zhong H."/>
            <person name="Yano M."/>
            <person name="Yuan Q."/>
            <person name="Ouyang S."/>
            <person name="Liu J."/>
            <person name="Jones K.M."/>
            <person name="Gansberger K."/>
            <person name="Moffat K."/>
            <person name="Hill J."/>
            <person name="Bera J."/>
            <person name="Fadrosh D."/>
            <person name="Jin S."/>
            <person name="Johri S."/>
            <person name="Kim M."/>
            <person name="Overton L."/>
            <person name="Reardon M."/>
            <person name="Tsitrin T."/>
            <person name="Vuong H."/>
            <person name="Weaver B."/>
            <person name="Ciecko A."/>
            <person name="Tallon L."/>
            <person name="Jackson J."/>
            <person name="Pai G."/>
            <person name="Aken S.V."/>
            <person name="Utterback T."/>
            <person name="Reidmuller S."/>
            <person name="Feldblyum T."/>
            <person name="Hsiao J."/>
            <person name="Zismann V."/>
            <person name="Iobst S."/>
            <person name="de Vazeille A.R."/>
            <person name="Buell C.R."/>
            <person name="Ying K."/>
            <person name="Li Y."/>
            <person name="Lu T."/>
            <person name="Huang Y."/>
            <person name="Zhao Q."/>
            <person name="Feng Q."/>
            <person name="Zhang L."/>
            <person name="Zhu J."/>
            <person name="Weng Q."/>
            <person name="Mu J."/>
            <person name="Lu Y."/>
            <person name="Fan D."/>
            <person name="Liu Y."/>
            <person name="Guan J."/>
            <person name="Zhang Y."/>
            <person name="Yu S."/>
            <person name="Liu X."/>
            <person name="Zhang Y."/>
            <person name="Hong G."/>
            <person name="Han B."/>
            <person name="Choisne N."/>
            <person name="Demange N."/>
            <person name="Orjeda G."/>
            <person name="Samain S."/>
            <person name="Cattolico L."/>
            <person name="Pelletier E."/>
            <person name="Couloux A."/>
            <person name="Segurens B."/>
            <person name="Wincker P."/>
            <person name="D'Hont A."/>
            <person name="Scarpelli C."/>
            <person name="Weissenbach J."/>
            <person name="Salanoubat M."/>
            <person name="Quetier F."/>
            <person name="Yu Y."/>
            <person name="Kim H.R."/>
            <person name="Rambo T."/>
            <person name="Currie J."/>
            <person name="Collura K."/>
            <person name="Luo M."/>
            <person name="Yang T."/>
            <person name="Ammiraju J.S.S."/>
            <person name="Engler F."/>
            <person name="Soderlund C."/>
            <person name="Wing R.A."/>
            <person name="Palmer L.E."/>
            <person name="de la Bastide M."/>
            <person name="Spiegel L."/>
            <person name="Nascimento L."/>
            <person name="Zutavern T."/>
            <person name="O'Shaughnessy A."/>
            <person name="Dike S."/>
            <person name="Dedhia N."/>
            <person name="Preston R."/>
            <person name="Balija V."/>
            <person name="McCombie W.R."/>
            <person name="Chow T."/>
            <person name="Chen H."/>
            <person name="Chung M."/>
            <person name="Chen C."/>
            <person name="Shaw J."/>
            <person name="Wu H."/>
            <person name="Hsiao K."/>
            <person name="Chao Y."/>
            <person name="Chu M."/>
            <person name="Cheng C."/>
            <person name="Hour A."/>
            <person name="Lee P."/>
            <person name="Lin S."/>
            <person name="Lin Y."/>
            <person name="Liou J."/>
            <person name="Liu S."/>
            <person name="Hsing Y."/>
            <person name="Raghuvanshi S."/>
            <person name="Mohanty A."/>
            <person name="Bharti A.K."/>
            <person name="Gaur A."/>
            <person name="Gupta V."/>
            <person name="Kumar D."/>
            <person name="Ravi V."/>
            <person name="Vij S."/>
            <person name="Kapur A."/>
            <person name="Khurana P."/>
            <person name="Khurana P."/>
            <person name="Khurana J.P."/>
            <person name="Tyagi A.K."/>
            <person name="Gaikwad K."/>
            <person name="Singh A."/>
            <person name="Dalal V."/>
            <person name="Srivastava S."/>
            <person name="Dixit A."/>
            <person name="Pal A.K."/>
            <person name="Ghazi I.A."/>
            <person name="Yadav M."/>
            <person name="Pandit A."/>
            <person name="Bhargava A."/>
            <person name="Sureshbabu K."/>
            <person name="Batra K."/>
            <person name="Sharma T.R."/>
            <person name="Mohapatra T."/>
            <person name="Singh N.K."/>
            <person name="Messing J."/>
            <person name="Nelson A.B."/>
            <person name="Fuks G."/>
            <person name="Kavchok S."/>
            <person name="Keizer G."/>
            <person name="Linton E."/>
            <person name="Llaca V."/>
            <person name="Song R."/>
            <person name="Tanyolac B."/>
            <person name="Young S."/>
            <person name="Ho-Il K."/>
            <person name="Hahn J.H."/>
            <person name="Sangsakoo G."/>
            <person name="Vanavichit A."/>
            <person name="de Mattos Luiz.A.T."/>
            <person name="Zimmer P.D."/>
            <person name="Malone G."/>
            <person name="Dellagostin O."/>
            <person name="de Oliveira A.C."/>
            <person name="Bevan M."/>
            <person name="Bancroft I."/>
            <person name="Minx P."/>
            <person name="Cordum H."/>
            <person name="Wilson R."/>
            <person name="Cheng Z."/>
            <person name="Jin W."/>
            <person name="Jiang J."/>
            <person name="Leong S.A."/>
            <person name="Iwama H."/>
            <person name="Gojobori T."/>
            <person name="Itoh T."/>
            <person name="Niimura Y."/>
            <person name="Fujii Y."/>
            <person name="Habara T."/>
            <person name="Sakai H."/>
            <person name="Sato Y."/>
            <person name="Wilson G."/>
            <person name="Kumar K."/>
            <person name="McCouch S."/>
            <person name="Juretic N."/>
            <person name="Hoen D."/>
            <person name="Wright S."/>
            <person name="Bruskiewich R."/>
            <person name="Bureau T."/>
            <person name="Miyao A."/>
            <person name="Hirochika H."/>
            <person name="Nishikawa T."/>
            <person name="Kadowaki K."/>
            <person name="Sugiura M."/>
            <person name="Burr B."/>
            <person name="Sasaki T."/>
        </authorList>
    </citation>
    <scope>NUCLEOTIDE SEQUENCE [LARGE SCALE GENOMIC DNA]</scope>
    <source>
        <strain evidence="3">cv. Nipponbare</strain>
    </source>
</reference>
<protein>
    <submittedName>
        <fullName evidence="2">Uncharacterized protein</fullName>
    </submittedName>
</protein>
<feature type="compositionally biased region" description="Basic and acidic residues" evidence="1">
    <location>
        <begin position="175"/>
        <end position="197"/>
    </location>
</feature>
<dbReference type="EMBL" id="AP004263">
    <property type="protein sequence ID" value="BAD30526.1"/>
    <property type="molecule type" value="Genomic_DNA"/>
</dbReference>
<feature type="region of interest" description="Disordered" evidence="1">
    <location>
        <begin position="26"/>
        <end position="197"/>
    </location>
</feature>
<proteinExistence type="predicted"/>
<reference evidence="3" key="2">
    <citation type="journal article" date="2008" name="Nucleic Acids Res.">
        <title>The rice annotation project database (RAP-DB): 2008 update.</title>
        <authorList>
            <consortium name="The rice annotation project (RAP)"/>
        </authorList>
    </citation>
    <scope>GENOME REANNOTATION</scope>
    <source>
        <strain evidence="3">cv. Nipponbare</strain>
    </source>
</reference>
<organism evidence="2 3">
    <name type="scientific">Oryza sativa subsp. japonica</name>
    <name type="common">Rice</name>
    <dbReference type="NCBI Taxonomy" id="39947"/>
    <lineage>
        <taxon>Eukaryota</taxon>
        <taxon>Viridiplantae</taxon>
        <taxon>Streptophyta</taxon>
        <taxon>Embryophyta</taxon>
        <taxon>Tracheophyta</taxon>
        <taxon>Spermatophyta</taxon>
        <taxon>Magnoliopsida</taxon>
        <taxon>Liliopsida</taxon>
        <taxon>Poales</taxon>
        <taxon>Poaceae</taxon>
        <taxon>BOP clade</taxon>
        <taxon>Oryzoideae</taxon>
        <taxon>Oryzeae</taxon>
        <taxon>Oryzinae</taxon>
        <taxon>Oryza</taxon>
        <taxon>Oryza sativa</taxon>
    </lineage>
</organism>
<dbReference type="Proteomes" id="UP000000763">
    <property type="component" value="Chromosome 7"/>
</dbReference>
<name>Q69VA7_ORYSJ</name>
<evidence type="ECO:0000313" key="3">
    <source>
        <dbReference type="Proteomes" id="UP000000763"/>
    </source>
</evidence>
<accession>Q69VA7</accession>